<keyword evidence="4 9" id="KW-1133">Transmembrane helix</keyword>
<feature type="compositionally biased region" description="Basic and acidic residues" evidence="8">
    <location>
        <begin position="1364"/>
        <end position="1399"/>
    </location>
</feature>
<dbReference type="CDD" id="cd00038">
    <property type="entry name" value="CAP_ED"/>
    <property type="match status" value="2"/>
</dbReference>
<feature type="region of interest" description="Disordered" evidence="8">
    <location>
        <begin position="1587"/>
        <end position="1624"/>
    </location>
</feature>
<comment type="caution">
    <text evidence="12">The sequence shown here is derived from an EMBL/GenBank/DDBJ whole genome shotgun (WGS) entry which is preliminary data.</text>
</comment>
<sequence length="1624" mass="180934">MAMRAHTAKVLMKPTPRQSQRGAQLASRGSNSYGNGNSADGNVGNKNNFWHGVGILVECYREEDEGQQETKQTTKKEKSRFHEGRVSIASTSTLARAASKLKRAPGTIVPEWVPLIDPTASWKACWDMFLGVLIFYSVVVIPLRVGFDTPVTQTVVISDIIIDSLFGVDILLSFATALVDDEDELVMDREIIAKTYLKGWFTIDFFSTVPIDKVFALFQSADSSGNGSGKLVRILRLARLMKLTRVLKLAKVVNKLDLDSWNPAVFGLLKQFTKIFFIGHFISCFWYFMTNEIVIDDDPLSWNDEFTVPDSSEVDGEKTIAQGTLGEQYTAAMYWTIATMMAVGYGDIYATNTTERLYSMVTQVIGAVTFGALIATVNILVASANPAQRSYKEKMGEVKAYLQERHVPAGLAREVRSAVKYYMNKKSVFEEKDLVMDLPPSIRTQLVRAAYEEDIERIKFFRNKDWAYICYAMLSMKPESCPANDTLLEQHDVSEEMIFLQKGTVHLITRGTDVEDAAEDLGFEGEMDIFARGKQTPCLVGMVSEGGFFGDLECRNKGPRMVSYETVSACHMFTLSRDVLESANHIYATSGKQFEADCDRRMNTFKAAMASDFVMLRNGKISKRELFVDSKLVNAQSIRFNAEEHTKKNLNDAPRRSAVKRKTMKTRKSRDMSRVSGVGIDLWAVAEVEEVDETIMDLLKRGIISPNLPLKLKWDCFVGVLIVFSVLSIPYWLGFDVPVTPTMSAIDKITNTAFWIDILVTFRSAYEDSESDVMVTIPHEIAWHYFKTWFLIDFFSVFPVAEVVEYIVLSNADADQLIGPTNSTNTTGLDEMNSSNESSLATLKLLKVVRLIRLVKLVRLLKLGTYLEKIEDNLNISPATFELIKLLITVSFIAHMFGCFWFFTSTQTTEPENSWYHEVTDSDTIPKMYVASLYWAFTTMTTVGYGDISANSVPEKWYSIIIMMLGATVFGYILANIASLMGELDARGSRVSANITSMTEYLTEKNIHQNLVNSIKSHIRFNLASTSVFDERSILQKLPNSLAKKLFLHHNHEVLENITLFKHLKTTGITMYVFNLLYPAQYADGHIIFEEDSTPYDIYFVYNGKAELFKTKRSQTEEEGDPDSERISCGQVLAGHMIGYNGMLMAKVHSHSCIAVGNLSVYYLQGHDLTNVTHKDEFIAKELQVALGRCIVAQDELLRELVSKVQAASAISRMMPTLEEDDDESGERGSVELTKIFSEKLEVSESAFNNENPMHSGGAKKSASRVSGRSSKMAGKDSDGEKKSPARESQSSTTVKGSSKRNTTSTPPEDSSSVKSSSRVSSTNPNSSTSPEKTKSAAELRKDYDRKMKETISTSVKRVSSPSEKTKSAAELRKDYDRKMKETKMAEGGGKKDKDEDSAKLASSVDSNGSNDSSVKPQARALTKWEKKWDENHKAWYWENEEGTSTWTQPAEWVEEKEGAGAGGAGPEVNITTTTTTTAITTKATSLALTADQEVVKEVVLGGGVGGGDGDGGGSTTMTTTTAAMTHTKENFEAEELDTAMTLTAPTTDINVSSKEKRESDFFTAQLKKTKPEKDADALMLSKMTVAESEKLERETEEKKKNEQMQKKHVERMSISYRAAGALE</sequence>
<comment type="subcellular location">
    <subcellularLocation>
        <location evidence="1">Membrane</location>
        <topology evidence="1">Multi-pass membrane protein</topology>
    </subcellularLocation>
</comment>
<feature type="compositionally biased region" description="Low complexity" evidence="8">
    <location>
        <begin position="1305"/>
        <end position="1331"/>
    </location>
</feature>
<evidence type="ECO:0000256" key="8">
    <source>
        <dbReference type="SAM" id="MobiDB-lite"/>
    </source>
</evidence>
<accession>A0A9W7C248</accession>
<feature type="compositionally biased region" description="Polar residues" evidence="8">
    <location>
        <begin position="1287"/>
        <end position="1304"/>
    </location>
</feature>
<feature type="transmembrane region" description="Helical" evidence="9">
    <location>
        <begin position="924"/>
        <end position="945"/>
    </location>
</feature>
<dbReference type="PANTHER" id="PTHR47823:SF9">
    <property type="entry name" value="CHROMOSOME UNDETERMINED SCAFFOLD_10, WHOLE GENOME SHOTGUN SEQUENCE"/>
    <property type="match status" value="1"/>
</dbReference>
<dbReference type="InterPro" id="IPR018490">
    <property type="entry name" value="cNMP-bd_dom_sf"/>
</dbReference>
<dbReference type="InterPro" id="IPR003938">
    <property type="entry name" value="K_chnl_volt-dep_EAG/ELK/ERG"/>
</dbReference>
<keyword evidence="13" id="KW-1185">Reference proteome</keyword>
<dbReference type="Pfam" id="PF00520">
    <property type="entry name" value="Ion_trans"/>
    <property type="match status" value="2"/>
</dbReference>
<dbReference type="Proteomes" id="UP001165160">
    <property type="component" value="Unassembled WGS sequence"/>
</dbReference>
<evidence type="ECO:0000256" key="2">
    <source>
        <dbReference type="ARBA" id="ARBA00022448"/>
    </source>
</evidence>
<evidence type="ECO:0000313" key="12">
    <source>
        <dbReference type="EMBL" id="GMH97824.1"/>
    </source>
</evidence>
<feature type="compositionally biased region" description="Low complexity" evidence="8">
    <location>
        <begin position="27"/>
        <end position="42"/>
    </location>
</feature>
<feature type="domain" description="WW" evidence="10">
    <location>
        <begin position="1425"/>
        <end position="1452"/>
    </location>
</feature>
<dbReference type="PANTHER" id="PTHR47823">
    <property type="entry name" value="ION_TRANS DOMAIN-CONTAINING PROTEIN"/>
    <property type="match status" value="1"/>
</dbReference>
<feature type="transmembrane region" description="Helical" evidence="9">
    <location>
        <begin position="155"/>
        <end position="179"/>
    </location>
</feature>
<organism evidence="12 13">
    <name type="scientific">Triparma verrucosa</name>
    <dbReference type="NCBI Taxonomy" id="1606542"/>
    <lineage>
        <taxon>Eukaryota</taxon>
        <taxon>Sar</taxon>
        <taxon>Stramenopiles</taxon>
        <taxon>Ochrophyta</taxon>
        <taxon>Bolidophyceae</taxon>
        <taxon>Parmales</taxon>
        <taxon>Triparmaceae</taxon>
        <taxon>Triparma</taxon>
    </lineage>
</organism>
<keyword evidence="3 9" id="KW-0812">Transmembrane</keyword>
<feature type="transmembrane region" description="Helical" evidence="9">
    <location>
        <begin position="883"/>
        <end position="904"/>
    </location>
</feature>
<dbReference type="Gene3D" id="1.10.287.70">
    <property type="match status" value="2"/>
</dbReference>
<dbReference type="GO" id="GO:0016020">
    <property type="term" value="C:membrane"/>
    <property type="evidence" value="ECO:0007669"/>
    <property type="project" value="UniProtKB-SubCell"/>
</dbReference>
<evidence type="ECO:0000256" key="4">
    <source>
        <dbReference type="ARBA" id="ARBA00022989"/>
    </source>
</evidence>
<evidence type="ECO:0000256" key="7">
    <source>
        <dbReference type="ARBA" id="ARBA00023303"/>
    </source>
</evidence>
<evidence type="ECO:0000256" key="6">
    <source>
        <dbReference type="ARBA" id="ARBA00023136"/>
    </source>
</evidence>
<dbReference type="Gene3D" id="2.60.120.10">
    <property type="entry name" value="Jelly Rolls"/>
    <property type="match status" value="2"/>
</dbReference>
<dbReference type="Gene3D" id="1.10.287.630">
    <property type="entry name" value="Helix hairpin bin"/>
    <property type="match status" value="2"/>
</dbReference>
<keyword evidence="2" id="KW-0813">Transport</keyword>
<dbReference type="PROSITE" id="PS50042">
    <property type="entry name" value="CNMP_BINDING_3"/>
    <property type="match status" value="2"/>
</dbReference>
<feature type="transmembrane region" description="Helical" evidence="9">
    <location>
        <begin position="364"/>
        <end position="385"/>
    </location>
</feature>
<evidence type="ECO:0000256" key="3">
    <source>
        <dbReference type="ARBA" id="ARBA00022692"/>
    </source>
</evidence>
<protein>
    <submittedName>
        <fullName evidence="12">Uncharacterized protein</fullName>
    </submittedName>
</protein>
<keyword evidence="5" id="KW-0406">Ion transport</keyword>
<feature type="domain" description="Cyclic nucleotide-binding" evidence="11">
    <location>
        <begin position="1073"/>
        <end position="1172"/>
    </location>
</feature>
<dbReference type="GO" id="GO:0005249">
    <property type="term" value="F:voltage-gated potassium channel activity"/>
    <property type="evidence" value="ECO:0007669"/>
    <property type="project" value="InterPro"/>
</dbReference>
<feature type="non-terminal residue" evidence="12">
    <location>
        <position position="1624"/>
    </location>
</feature>
<name>A0A9W7C248_9STRA</name>
<evidence type="ECO:0000259" key="10">
    <source>
        <dbReference type="PROSITE" id="PS50020"/>
    </source>
</evidence>
<dbReference type="PROSITE" id="PS50020">
    <property type="entry name" value="WW_DOMAIN_2"/>
    <property type="match status" value="1"/>
</dbReference>
<dbReference type="CDD" id="cd00201">
    <property type="entry name" value="WW"/>
    <property type="match status" value="1"/>
</dbReference>
<feature type="transmembrane region" description="Helical" evidence="9">
    <location>
        <begin position="957"/>
        <end position="975"/>
    </location>
</feature>
<feature type="region of interest" description="Disordered" evidence="8">
    <location>
        <begin position="64"/>
        <end position="83"/>
    </location>
</feature>
<dbReference type="PROSITE" id="PS01159">
    <property type="entry name" value="WW_DOMAIN_1"/>
    <property type="match status" value="1"/>
</dbReference>
<dbReference type="InterPro" id="IPR000595">
    <property type="entry name" value="cNMP-bd_dom"/>
</dbReference>
<feature type="compositionally biased region" description="Polar residues" evidence="8">
    <location>
        <begin position="1351"/>
        <end position="1363"/>
    </location>
</feature>
<dbReference type="SUPFAM" id="SSF51206">
    <property type="entry name" value="cAMP-binding domain-like"/>
    <property type="match status" value="2"/>
</dbReference>
<evidence type="ECO:0000313" key="13">
    <source>
        <dbReference type="Proteomes" id="UP001165160"/>
    </source>
</evidence>
<dbReference type="InterPro" id="IPR005821">
    <property type="entry name" value="Ion_trans_dom"/>
</dbReference>
<evidence type="ECO:0000256" key="1">
    <source>
        <dbReference type="ARBA" id="ARBA00004141"/>
    </source>
</evidence>
<keyword evidence="6 9" id="KW-0472">Membrane</keyword>
<dbReference type="PRINTS" id="PR01463">
    <property type="entry name" value="EAGCHANLFMLY"/>
</dbReference>
<keyword evidence="7" id="KW-0407">Ion channel</keyword>
<feature type="region of interest" description="Disordered" evidence="8">
    <location>
        <begin position="1"/>
        <end position="45"/>
    </location>
</feature>
<feature type="domain" description="Cyclic nucleotide-binding" evidence="11">
    <location>
        <begin position="460"/>
        <end position="581"/>
    </location>
</feature>
<dbReference type="InterPro" id="IPR014710">
    <property type="entry name" value="RmlC-like_jellyroll"/>
</dbReference>
<dbReference type="InterPro" id="IPR001202">
    <property type="entry name" value="WW_dom"/>
</dbReference>
<evidence type="ECO:0000256" key="9">
    <source>
        <dbReference type="SAM" id="Phobius"/>
    </source>
</evidence>
<proteinExistence type="predicted"/>
<feature type="transmembrane region" description="Helical" evidence="9">
    <location>
        <begin position="789"/>
        <end position="809"/>
    </location>
</feature>
<dbReference type="EMBL" id="BRXX01000206">
    <property type="protein sequence ID" value="GMH97824.1"/>
    <property type="molecule type" value="Genomic_DNA"/>
</dbReference>
<gene>
    <name evidence="12" type="ORF">TrVE_jg9562</name>
</gene>
<feature type="transmembrane region" description="Helical" evidence="9">
    <location>
        <begin position="714"/>
        <end position="733"/>
    </location>
</feature>
<evidence type="ECO:0000259" key="11">
    <source>
        <dbReference type="PROSITE" id="PS50042"/>
    </source>
</evidence>
<reference evidence="13" key="1">
    <citation type="journal article" date="2023" name="Commun. Biol.">
        <title>Genome analysis of Parmales, the sister group of diatoms, reveals the evolutionary specialization of diatoms from phago-mixotrophs to photoautotrophs.</title>
        <authorList>
            <person name="Ban H."/>
            <person name="Sato S."/>
            <person name="Yoshikawa S."/>
            <person name="Yamada K."/>
            <person name="Nakamura Y."/>
            <person name="Ichinomiya M."/>
            <person name="Sato N."/>
            <person name="Blanc-Mathieu R."/>
            <person name="Endo H."/>
            <person name="Kuwata A."/>
            <person name="Ogata H."/>
        </authorList>
    </citation>
    <scope>NUCLEOTIDE SEQUENCE [LARGE SCALE GENOMIC DNA]</scope>
    <source>
        <strain evidence="13">NIES 3699</strain>
    </source>
</reference>
<feature type="transmembrane region" description="Helical" evidence="9">
    <location>
        <begin position="124"/>
        <end position="143"/>
    </location>
</feature>
<feature type="compositionally biased region" description="Low complexity" evidence="8">
    <location>
        <begin position="1403"/>
        <end position="1415"/>
    </location>
</feature>
<dbReference type="SUPFAM" id="SSF81324">
    <property type="entry name" value="Voltage-gated potassium channels"/>
    <property type="match status" value="2"/>
</dbReference>
<feature type="compositionally biased region" description="Basic and acidic residues" evidence="8">
    <location>
        <begin position="1332"/>
        <end position="1350"/>
    </location>
</feature>
<feature type="region of interest" description="Disordered" evidence="8">
    <location>
        <begin position="1247"/>
        <end position="1419"/>
    </location>
</feature>
<feature type="compositionally biased region" description="Basic and acidic residues" evidence="8">
    <location>
        <begin position="1274"/>
        <end position="1286"/>
    </location>
</feature>
<feature type="compositionally biased region" description="Basic and acidic residues" evidence="8">
    <location>
        <begin position="1588"/>
        <end position="1612"/>
    </location>
</feature>
<feature type="compositionally biased region" description="Basic and acidic residues" evidence="8">
    <location>
        <begin position="72"/>
        <end position="83"/>
    </location>
</feature>
<evidence type="ECO:0000256" key="5">
    <source>
        <dbReference type="ARBA" id="ARBA00023065"/>
    </source>
</evidence>